<evidence type="ECO:0000256" key="1">
    <source>
        <dbReference type="ARBA" id="ARBA00015518"/>
    </source>
</evidence>
<dbReference type="InterPro" id="IPR035979">
    <property type="entry name" value="RBD_domain_sf"/>
</dbReference>
<evidence type="ECO:0000313" key="7">
    <source>
        <dbReference type="Proteomes" id="UP001279410"/>
    </source>
</evidence>
<feature type="compositionally biased region" description="Basic and acidic residues" evidence="4">
    <location>
        <begin position="355"/>
        <end position="393"/>
    </location>
</feature>
<dbReference type="Gene3D" id="3.40.50.10420">
    <property type="entry name" value="NagB/RpiA/CoA transferase-like"/>
    <property type="match status" value="1"/>
</dbReference>
<dbReference type="InterPro" id="IPR012677">
    <property type="entry name" value="Nucleotide-bd_a/b_plait_sf"/>
</dbReference>
<proteinExistence type="predicted"/>
<dbReference type="InterPro" id="IPR037171">
    <property type="entry name" value="NagB/RpiA_transferase-like"/>
</dbReference>
<dbReference type="InterPro" id="IPR000504">
    <property type="entry name" value="RRM_dom"/>
</dbReference>
<feature type="region of interest" description="Disordered" evidence="4">
    <location>
        <begin position="298"/>
        <end position="399"/>
    </location>
</feature>
<dbReference type="AlphaFoldDB" id="A0AAD3MQB9"/>
<dbReference type="SUPFAM" id="SSF100950">
    <property type="entry name" value="NagB/RpiA/CoA transferase-like"/>
    <property type="match status" value="1"/>
</dbReference>
<protein>
    <recommendedName>
        <fullName evidence="1">Methenyltetrahydrofolate synthase domain-containing protein</fullName>
    </recommendedName>
</protein>
<dbReference type="Proteomes" id="UP001279410">
    <property type="component" value="Unassembled WGS sequence"/>
</dbReference>
<gene>
    <name evidence="6" type="ORF">AKAME5_001051700</name>
</gene>
<evidence type="ECO:0000259" key="5">
    <source>
        <dbReference type="PROSITE" id="PS50102"/>
    </source>
</evidence>
<dbReference type="PANTHER" id="PTHR13017:SF0">
    <property type="entry name" value="METHENYLTETRAHYDROFOLATE SYNTHASE DOMAIN-CONTAINING PROTEIN"/>
    <property type="match status" value="1"/>
</dbReference>
<dbReference type="InterPro" id="IPR034359">
    <property type="entry name" value="MTHFSD_RRM"/>
</dbReference>
<evidence type="ECO:0000256" key="3">
    <source>
        <dbReference type="PROSITE-ProRule" id="PRU00176"/>
    </source>
</evidence>
<reference evidence="6" key="1">
    <citation type="submission" date="2022-08" db="EMBL/GenBank/DDBJ databases">
        <title>Genome sequencing of akame (Lates japonicus).</title>
        <authorList>
            <person name="Hashiguchi Y."/>
            <person name="Takahashi H."/>
        </authorList>
    </citation>
    <scope>NUCLEOTIDE SEQUENCE</scope>
    <source>
        <strain evidence="6">Kochi</strain>
    </source>
</reference>
<accession>A0AAD3MQB9</accession>
<dbReference type="Pfam" id="PF01812">
    <property type="entry name" value="5-FTHF_cyc-lig"/>
    <property type="match status" value="1"/>
</dbReference>
<comment type="caution">
    <text evidence="6">The sequence shown here is derived from an EMBL/GenBank/DDBJ whole genome shotgun (WGS) entry which is preliminary data.</text>
</comment>
<dbReference type="Gene3D" id="3.30.70.330">
    <property type="match status" value="1"/>
</dbReference>
<dbReference type="SMART" id="SM00360">
    <property type="entry name" value="RRM"/>
    <property type="match status" value="1"/>
</dbReference>
<dbReference type="PROSITE" id="PS50102">
    <property type="entry name" value="RRM"/>
    <property type="match status" value="1"/>
</dbReference>
<feature type="compositionally biased region" description="Basic and acidic residues" evidence="4">
    <location>
        <begin position="330"/>
        <end position="348"/>
    </location>
</feature>
<dbReference type="SUPFAM" id="SSF54928">
    <property type="entry name" value="RNA-binding domain, RBD"/>
    <property type="match status" value="1"/>
</dbReference>
<evidence type="ECO:0000256" key="2">
    <source>
        <dbReference type="ARBA" id="ARBA00022884"/>
    </source>
</evidence>
<evidence type="ECO:0000256" key="4">
    <source>
        <dbReference type="SAM" id="MobiDB-lite"/>
    </source>
</evidence>
<dbReference type="InterPro" id="IPR024185">
    <property type="entry name" value="FTHF_cligase-like_sf"/>
</dbReference>
<feature type="domain" description="RRM" evidence="5">
    <location>
        <begin position="406"/>
        <end position="479"/>
    </location>
</feature>
<name>A0AAD3MQB9_LATJO</name>
<dbReference type="PANTHER" id="PTHR13017">
    <property type="entry name" value="5-FORMYLTETRAHYDROFOLATE CYCLO-LIGASE-RELATED"/>
    <property type="match status" value="1"/>
</dbReference>
<dbReference type="EMBL" id="BRZM01000033">
    <property type="protein sequence ID" value="GLD58390.1"/>
    <property type="molecule type" value="Genomic_DNA"/>
</dbReference>
<dbReference type="GO" id="GO:0003723">
    <property type="term" value="F:RNA binding"/>
    <property type="evidence" value="ECO:0007669"/>
    <property type="project" value="UniProtKB-UniRule"/>
</dbReference>
<dbReference type="CDD" id="cd12270">
    <property type="entry name" value="RRM_MTHFSD"/>
    <property type="match status" value="1"/>
</dbReference>
<dbReference type="FunFam" id="3.40.50.10420:FF:000001">
    <property type="entry name" value="Methenyltetrahydrofolate synthase domain-containing protein"/>
    <property type="match status" value="1"/>
</dbReference>
<feature type="region of interest" description="Disordered" evidence="4">
    <location>
        <begin position="472"/>
        <end position="518"/>
    </location>
</feature>
<keyword evidence="2 3" id="KW-0694">RNA-binding</keyword>
<organism evidence="6 7">
    <name type="scientific">Lates japonicus</name>
    <name type="common">Japanese lates</name>
    <dbReference type="NCBI Taxonomy" id="270547"/>
    <lineage>
        <taxon>Eukaryota</taxon>
        <taxon>Metazoa</taxon>
        <taxon>Chordata</taxon>
        <taxon>Craniata</taxon>
        <taxon>Vertebrata</taxon>
        <taxon>Euteleostomi</taxon>
        <taxon>Actinopterygii</taxon>
        <taxon>Neopterygii</taxon>
        <taxon>Teleostei</taxon>
        <taxon>Neoteleostei</taxon>
        <taxon>Acanthomorphata</taxon>
        <taxon>Carangaria</taxon>
        <taxon>Carangaria incertae sedis</taxon>
        <taxon>Centropomidae</taxon>
        <taxon>Lates</taxon>
    </lineage>
</organism>
<evidence type="ECO:0000313" key="6">
    <source>
        <dbReference type="EMBL" id="GLD58390.1"/>
    </source>
</evidence>
<dbReference type="GO" id="GO:0005737">
    <property type="term" value="C:cytoplasm"/>
    <property type="evidence" value="ECO:0007669"/>
    <property type="project" value="TreeGrafter"/>
</dbReference>
<keyword evidence="7" id="KW-1185">Reference proteome</keyword>
<dbReference type="InterPro" id="IPR002698">
    <property type="entry name" value="FTHF_cligase"/>
</dbReference>
<sequence>MEPVIKINPGASKWDIRQKVWDYIEEKNLANFPRPVHNRIPNFKGAIQACNKLADLQEFKSSQTVKVNPDRPQQQARFVTLEGAFTACAKVSELQVFTKTPEVKVDPDKPLEGARLAVLQAQKTLLVPTPRLRTGLFNKITPPQGASKEQLRVCSSSQGVRDFSVPVGLDAKVKVDLVVVGSVAVSEKGLRIGKGEGYADMEYGMMASMGAVNESTVVVTIVHDCQVVDIPEELIESHDLTVDYILTPTRVIKTNCQLPKPQGIIWTKLDTEKLEKIPILKKLRALEEQAGKDVTLGAVPAAAEPGLQTSQPKRQTRRRPRQNTQQDAEGESKQDSKQEERAEGEQKARLRPARVRKESRGDGRGGNEGEINERGKGKSRGNVKEKGLEERGGEVTSQRKLPLSVTTVYLGGIPAGLRVSELKTALREREAPPLRLTWQGAQHRAFLDYSDPQAAEQALEALQGLSVNGHSLQAELAKSQRGGKRSAQSNRRPRPSTGPKSKTAPPGIKSDTTEKTEQ</sequence>